<keyword evidence="3" id="KW-1185">Reference proteome</keyword>
<keyword evidence="1" id="KW-0812">Transmembrane</keyword>
<sequence length="151" mass="16915">MKKCSQSGGSTLAMVMLISIVGLLLMSALQRQLDAAIHMGNDERHYLRAFNQALSSLNWAMSLRWRDAEPRWQCQTLATEELKACLRKASDGAQWLLRGEGRLPSSPRPLVLYRRVVSLTPVSQHVTLQPVPHGWLDFCPDKDDALCADAE</sequence>
<evidence type="ECO:0000256" key="1">
    <source>
        <dbReference type="SAM" id="Phobius"/>
    </source>
</evidence>
<dbReference type="RefSeq" id="WP_231604043.1">
    <property type="nucleotide sequence ID" value="NZ_CGIG01000001.1"/>
</dbReference>
<feature type="transmembrane region" description="Helical" evidence="1">
    <location>
        <begin position="12"/>
        <end position="29"/>
    </location>
</feature>
<dbReference type="InterPro" id="IPR019652">
    <property type="entry name" value="DUF2509"/>
</dbReference>
<evidence type="ECO:0008006" key="4">
    <source>
        <dbReference type="Google" id="ProtNLM"/>
    </source>
</evidence>
<gene>
    <name evidence="2" type="ORF">BN1221_00449c</name>
</gene>
<dbReference type="Proteomes" id="UP000044377">
    <property type="component" value="Unassembled WGS sequence"/>
</dbReference>
<evidence type="ECO:0000313" key="3">
    <source>
        <dbReference type="Proteomes" id="UP000044377"/>
    </source>
</evidence>
<protein>
    <recommendedName>
        <fullName evidence="4">DUF2509 family protein</fullName>
    </recommendedName>
</protein>
<keyword evidence="1" id="KW-1133">Transmembrane helix</keyword>
<evidence type="ECO:0000313" key="2">
    <source>
        <dbReference type="EMBL" id="CPR14043.1"/>
    </source>
</evidence>
<name>A0A0G4JQA2_9GAMM</name>
<organism evidence="2 3">
    <name type="scientific">Brenneria goodwinii</name>
    <dbReference type="NCBI Taxonomy" id="1109412"/>
    <lineage>
        <taxon>Bacteria</taxon>
        <taxon>Pseudomonadati</taxon>
        <taxon>Pseudomonadota</taxon>
        <taxon>Gammaproteobacteria</taxon>
        <taxon>Enterobacterales</taxon>
        <taxon>Pectobacteriaceae</taxon>
        <taxon>Brenneria</taxon>
    </lineage>
</organism>
<proteinExistence type="predicted"/>
<accession>A0A0G4JQA2</accession>
<dbReference type="Pfam" id="PF10713">
    <property type="entry name" value="DUF2509"/>
    <property type="match status" value="1"/>
</dbReference>
<dbReference type="EMBL" id="CGIG01000001">
    <property type="protein sequence ID" value="CPR14043.1"/>
    <property type="molecule type" value="Genomic_DNA"/>
</dbReference>
<reference evidence="3" key="1">
    <citation type="submission" date="2015-01" db="EMBL/GenBank/DDBJ databases">
        <authorList>
            <person name="Paterson Steve"/>
        </authorList>
    </citation>
    <scope>NUCLEOTIDE SEQUENCE [LARGE SCALE GENOMIC DNA]</scope>
    <source>
        <strain evidence="3">OBR1</strain>
    </source>
</reference>
<keyword evidence="1" id="KW-0472">Membrane</keyword>
<dbReference type="AlphaFoldDB" id="A0A0G4JQA2"/>
<dbReference type="STRING" id="1109412.BN1221_00449c"/>